<evidence type="ECO:0000259" key="8">
    <source>
        <dbReference type="Pfam" id="PF02782"/>
    </source>
</evidence>
<protein>
    <recommendedName>
        <fullName evidence="4">FGGY carbohydrate kinase domain-containing protein</fullName>
    </recommendedName>
</protein>
<evidence type="ECO:0000256" key="4">
    <source>
        <dbReference type="ARBA" id="ARBA00074355"/>
    </source>
</evidence>
<dbReference type="Gene3D" id="1.20.58.2240">
    <property type="match status" value="1"/>
</dbReference>
<keyword evidence="2" id="KW-0808">Transferase</keyword>
<evidence type="ECO:0000256" key="2">
    <source>
        <dbReference type="ARBA" id="ARBA00022679"/>
    </source>
</evidence>
<dbReference type="InterPro" id="IPR006003">
    <property type="entry name" value="FGGY_RbtK-like"/>
</dbReference>
<dbReference type="GO" id="GO:0005737">
    <property type="term" value="C:cytoplasm"/>
    <property type="evidence" value="ECO:0007669"/>
    <property type="project" value="TreeGrafter"/>
</dbReference>
<dbReference type="InterPro" id="IPR043129">
    <property type="entry name" value="ATPase_NBD"/>
</dbReference>
<sequence length="695" mass="76216">MSVHFIGVDVGTGSVRAALVSSEGKILKIAVQNIQTWNPQKDFYEQSSDDVWDSCVSCIKDVIEDVDATSIKGIGFDATCSLVALDKNGNALSVSPTGNNRQNIILWMDHRASVEADKINTTKASVLRYVGGKVSLEMQTPKLLWLKTHMKNECWDKAGFFFDLPDFLTWKATGCDSRSLCSVVCKWTYEVNPDLTFGWQIRYFQQIGLEDLLENDFDKIGQNVVSPGTPVGNGLCKNMADVLGLQVGTPIGASLIDAHAGGLGLFGCSAKGIDDDFHSRLGLICGTSTCHMAVAPTPIFAPGVWGPYYSAMIPEMWLNEGGQSATGKLLDHIINSHPATAAIKEKIGDKRIHQYLSSHLIRMSKEKDLDYVDFLTKDVHIWPDFHGNRSPIADSTLKGLVCGLSLSVDEDNLAVMYLAAIQAVCYGSRHILDTLVKSGYKTISSIFICGGLTKNPLFMQTQADVVNLPVVYPEEKESVLLGSAVLGACAAKHFKNITTAIRTMGGQGVVIEPNKEASFDLPFFHRQHLPYFVMSLVSGICFTIIAVLMIANVGAAPSKYKNVARNRNCSDDDNENDSEEFHDLIDQRQNGTENYRISLKDFVFVWAPSDVLLTAAALLESQLLSDQLLAELPNFEKPNEGSEEASENKPLPNGSTTETVTTEDDKITINSARRPTNKRSKLRFPSLVTPIFKKP</sequence>
<proteinExistence type="inferred from homology"/>
<evidence type="ECO:0000313" key="10">
    <source>
        <dbReference type="Proteomes" id="UP001353858"/>
    </source>
</evidence>
<keyword evidence="6" id="KW-0472">Membrane</keyword>
<dbReference type="GO" id="GO:0019321">
    <property type="term" value="P:pentose metabolic process"/>
    <property type="evidence" value="ECO:0007669"/>
    <property type="project" value="TreeGrafter"/>
</dbReference>
<accession>A0AAN7PTW0</accession>
<dbReference type="AlphaFoldDB" id="A0AAN7PTW0"/>
<dbReference type="NCBIfam" id="TIGR01315">
    <property type="entry name" value="5C_CHO_kinase"/>
    <property type="match status" value="1"/>
</dbReference>
<evidence type="ECO:0000256" key="5">
    <source>
        <dbReference type="SAM" id="MobiDB-lite"/>
    </source>
</evidence>
<gene>
    <name evidence="9" type="ORF">RN001_012069</name>
</gene>
<keyword evidence="3" id="KW-0418">Kinase</keyword>
<reference evidence="10" key="1">
    <citation type="submission" date="2023-01" db="EMBL/GenBank/DDBJ databases">
        <title>Key to firefly adult light organ development and bioluminescence: homeobox transcription factors regulate luciferase expression and transportation to peroxisome.</title>
        <authorList>
            <person name="Fu X."/>
        </authorList>
    </citation>
    <scope>NUCLEOTIDE SEQUENCE [LARGE SCALE GENOMIC DNA]</scope>
</reference>
<dbReference type="PANTHER" id="PTHR43435:SF4">
    <property type="entry name" value="FGGY CARBOHYDRATE KINASE DOMAIN-CONTAINING PROTEIN"/>
    <property type="match status" value="1"/>
</dbReference>
<dbReference type="FunFam" id="3.30.420.40:FF:000101">
    <property type="entry name" value="FGGY carbohydrate kinase domain-containing protein"/>
    <property type="match status" value="1"/>
</dbReference>
<feature type="domain" description="Carbohydrate kinase FGGY C-terminal" evidence="8">
    <location>
        <begin position="283"/>
        <end position="491"/>
    </location>
</feature>
<dbReference type="Pfam" id="PF00370">
    <property type="entry name" value="FGGY_N"/>
    <property type="match status" value="1"/>
</dbReference>
<organism evidence="9 10">
    <name type="scientific">Aquatica leii</name>
    <dbReference type="NCBI Taxonomy" id="1421715"/>
    <lineage>
        <taxon>Eukaryota</taxon>
        <taxon>Metazoa</taxon>
        <taxon>Ecdysozoa</taxon>
        <taxon>Arthropoda</taxon>
        <taxon>Hexapoda</taxon>
        <taxon>Insecta</taxon>
        <taxon>Pterygota</taxon>
        <taxon>Neoptera</taxon>
        <taxon>Endopterygota</taxon>
        <taxon>Coleoptera</taxon>
        <taxon>Polyphaga</taxon>
        <taxon>Elateriformia</taxon>
        <taxon>Elateroidea</taxon>
        <taxon>Lampyridae</taxon>
        <taxon>Luciolinae</taxon>
        <taxon>Aquatica</taxon>
    </lineage>
</organism>
<dbReference type="InterPro" id="IPR018484">
    <property type="entry name" value="FGGY_N"/>
</dbReference>
<dbReference type="GO" id="GO:0019150">
    <property type="term" value="F:D-ribulokinase activity"/>
    <property type="evidence" value="ECO:0007669"/>
    <property type="project" value="TreeGrafter"/>
</dbReference>
<comment type="similarity">
    <text evidence="1">Belongs to the FGGY kinase family.</text>
</comment>
<evidence type="ECO:0000259" key="7">
    <source>
        <dbReference type="Pfam" id="PF00370"/>
    </source>
</evidence>
<evidence type="ECO:0000256" key="3">
    <source>
        <dbReference type="ARBA" id="ARBA00022777"/>
    </source>
</evidence>
<keyword evidence="6" id="KW-1133">Transmembrane helix</keyword>
<evidence type="ECO:0000256" key="1">
    <source>
        <dbReference type="ARBA" id="ARBA00009156"/>
    </source>
</evidence>
<name>A0AAN7PTW0_9COLE</name>
<comment type="caution">
    <text evidence="9">The sequence shown here is derived from an EMBL/GenBank/DDBJ whole genome shotgun (WGS) entry which is preliminary data.</text>
</comment>
<dbReference type="EMBL" id="JARPUR010000005">
    <property type="protein sequence ID" value="KAK4875647.1"/>
    <property type="molecule type" value="Genomic_DNA"/>
</dbReference>
<dbReference type="Gene3D" id="3.30.420.40">
    <property type="match status" value="1"/>
</dbReference>
<feature type="transmembrane region" description="Helical" evidence="6">
    <location>
        <begin position="529"/>
        <end position="551"/>
    </location>
</feature>
<feature type="region of interest" description="Disordered" evidence="5">
    <location>
        <begin position="635"/>
        <end position="682"/>
    </location>
</feature>
<keyword evidence="6" id="KW-0812">Transmembrane</keyword>
<evidence type="ECO:0000313" key="9">
    <source>
        <dbReference type="EMBL" id="KAK4875647.1"/>
    </source>
</evidence>
<feature type="domain" description="Carbohydrate kinase FGGY N-terminal" evidence="7">
    <location>
        <begin position="6"/>
        <end position="179"/>
    </location>
</feature>
<dbReference type="CDD" id="cd07782">
    <property type="entry name" value="ASKHA_NBD_FGGY_D-RBK"/>
    <property type="match status" value="1"/>
</dbReference>
<dbReference type="Pfam" id="PF02782">
    <property type="entry name" value="FGGY_C"/>
    <property type="match status" value="1"/>
</dbReference>
<dbReference type="PANTHER" id="PTHR43435">
    <property type="entry name" value="RIBULOKINASE"/>
    <property type="match status" value="1"/>
</dbReference>
<dbReference type="SUPFAM" id="SSF53067">
    <property type="entry name" value="Actin-like ATPase domain"/>
    <property type="match status" value="2"/>
</dbReference>
<evidence type="ECO:0000256" key="6">
    <source>
        <dbReference type="SAM" id="Phobius"/>
    </source>
</evidence>
<keyword evidence="10" id="KW-1185">Reference proteome</keyword>
<dbReference type="Proteomes" id="UP001353858">
    <property type="component" value="Unassembled WGS sequence"/>
</dbReference>
<dbReference type="InterPro" id="IPR018485">
    <property type="entry name" value="FGGY_C"/>
</dbReference>